<dbReference type="RefSeq" id="WP_379911738.1">
    <property type="nucleotide sequence ID" value="NZ_JBHSWE010000001.1"/>
</dbReference>
<sequence length="211" mass="23020">MHRILYLLDPLCGWCYGAAPMLDRLMAQEDLAVELIPTGLFADDGAFPMNDAFARHAWESDLRIAQLSGQRFTEEYRLKVLGDRSARVDSGPATLALTAVRLTTPGREWETLKAIQQVRYVDGRDNGDPAVIADVLSGLGLEEAAARFATADDELLSVCRIRIAEGQVQMRHFGARGVPTLIAGDGQSPRMVNASALFGDLDSLMTELKAT</sequence>
<comment type="caution">
    <text evidence="2">The sequence shown here is derived from an EMBL/GenBank/DDBJ whole genome shotgun (WGS) entry which is preliminary data.</text>
</comment>
<dbReference type="SUPFAM" id="SSF52833">
    <property type="entry name" value="Thioredoxin-like"/>
    <property type="match status" value="1"/>
</dbReference>
<dbReference type="Gene3D" id="3.40.30.10">
    <property type="entry name" value="Glutaredoxin"/>
    <property type="match status" value="1"/>
</dbReference>
<gene>
    <name evidence="2" type="ORF">ACFQDL_27260</name>
</gene>
<evidence type="ECO:0000259" key="1">
    <source>
        <dbReference type="Pfam" id="PF01323"/>
    </source>
</evidence>
<name>A0ABW2A781_9GAMM</name>
<dbReference type="Pfam" id="PF01323">
    <property type="entry name" value="DSBA"/>
    <property type="match status" value="1"/>
</dbReference>
<organism evidence="2 3">
    <name type="scientific">Marinobacterium aestuariivivens</name>
    <dbReference type="NCBI Taxonomy" id="1698799"/>
    <lineage>
        <taxon>Bacteria</taxon>
        <taxon>Pseudomonadati</taxon>
        <taxon>Pseudomonadota</taxon>
        <taxon>Gammaproteobacteria</taxon>
        <taxon>Oceanospirillales</taxon>
        <taxon>Oceanospirillaceae</taxon>
        <taxon>Marinobacterium</taxon>
    </lineage>
</organism>
<protein>
    <submittedName>
        <fullName evidence="2">DsbA family protein</fullName>
    </submittedName>
</protein>
<proteinExistence type="predicted"/>
<dbReference type="Proteomes" id="UP001596422">
    <property type="component" value="Unassembled WGS sequence"/>
</dbReference>
<keyword evidence="3" id="KW-1185">Reference proteome</keyword>
<dbReference type="InterPro" id="IPR036249">
    <property type="entry name" value="Thioredoxin-like_sf"/>
</dbReference>
<dbReference type="InterPro" id="IPR001853">
    <property type="entry name" value="DSBA-like_thioredoxin_dom"/>
</dbReference>
<dbReference type="EMBL" id="JBHSWE010000001">
    <property type="protein sequence ID" value="MFC6673376.1"/>
    <property type="molecule type" value="Genomic_DNA"/>
</dbReference>
<accession>A0ABW2A781</accession>
<reference evidence="3" key="1">
    <citation type="journal article" date="2019" name="Int. J. Syst. Evol. Microbiol.">
        <title>The Global Catalogue of Microorganisms (GCM) 10K type strain sequencing project: providing services to taxonomists for standard genome sequencing and annotation.</title>
        <authorList>
            <consortium name="The Broad Institute Genomics Platform"/>
            <consortium name="The Broad Institute Genome Sequencing Center for Infectious Disease"/>
            <person name="Wu L."/>
            <person name="Ma J."/>
        </authorList>
    </citation>
    <scope>NUCLEOTIDE SEQUENCE [LARGE SCALE GENOMIC DNA]</scope>
    <source>
        <strain evidence="3">NBRC 111756</strain>
    </source>
</reference>
<dbReference type="CDD" id="cd03025">
    <property type="entry name" value="DsbA_FrnE_like"/>
    <property type="match status" value="1"/>
</dbReference>
<evidence type="ECO:0000313" key="2">
    <source>
        <dbReference type="EMBL" id="MFC6673376.1"/>
    </source>
</evidence>
<feature type="domain" description="DSBA-like thioredoxin" evidence="1">
    <location>
        <begin position="9"/>
        <end position="191"/>
    </location>
</feature>
<evidence type="ECO:0000313" key="3">
    <source>
        <dbReference type="Proteomes" id="UP001596422"/>
    </source>
</evidence>